<dbReference type="AlphaFoldDB" id="E4TET2"/>
<dbReference type="EMBL" id="CP002347">
    <property type="protein sequence ID" value="ADR18338.1"/>
    <property type="molecule type" value="Genomic_DNA"/>
</dbReference>
<reference evidence="2 3" key="2">
    <citation type="journal article" date="2011" name="Stand. Genomic Sci.">
        <title>Complete genome sequence of Calditerrivibrio nitroreducens type strain (Yu37-1).</title>
        <authorList>
            <person name="Pitluck S."/>
            <person name="Sikorski J."/>
            <person name="Zeytun A."/>
            <person name="Lapidus A."/>
            <person name="Nolan M."/>
            <person name="Lucas S."/>
            <person name="Hammon N."/>
            <person name="Deshpande S."/>
            <person name="Cheng J.F."/>
            <person name="Tapia R."/>
            <person name="Han C."/>
            <person name="Goodwin L."/>
            <person name="Liolios K."/>
            <person name="Pagani I."/>
            <person name="Ivanova N."/>
            <person name="Mavromatis K."/>
            <person name="Pati A."/>
            <person name="Chen A."/>
            <person name="Palaniappan K."/>
            <person name="Hauser L."/>
            <person name="Chang Y.J."/>
            <person name="Jeffries C.D."/>
            <person name="Detter J.C."/>
            <person name="Brambilla E."/>
            <person name="Djao O.D."/>
            <person name="Rohde M."/>
            <person name="Spring S."/>
            <person name="Goker M."/>
            <person name="Woyke T."/>
            <person name="Bristow J."/>
            <person name="Eisen J.A."/>
            <person name="Markowitz V."/>
            <person name="Hugenholtz P."/>
            <person name="Kyrpides N.C."/>
            <person name="Klenk H.P."/>
            <person name="Land M."/>
        </authorList>
    </citation>
    <scope>NUCLEOTIDE SEQUENCE [LARGE SCALE GENOMIC DNA]</scope>
    <source>
        <strain evidence="3">DSM 19672 / NBRC 101217 / Yu37-1</strain>
    </source>
</reference>
<dbReference type="HOGENOM" id="CLU_1445180_0_0_0"/>
<keyword evidence="1" id="KW-1133">Transmembrane helix</keyword>
<proteinExistence type="predicted"/>
<feature type="transmembrane region" description="Helical" evidence="1">
    <location>
        <begin position="78"/>
        <end position="100"/>
    </location>
</feature>
<feature type="transmembrane region" description="Helical" evidence="1">
    <location>
        <begin position="106"/>
        <end position="123"/>
    </location>
</feature>
<evidence type="ECO:0000256" key="1">
    <source>
        <dbReference type="SAM" id="Phobius"/>
    </source>
</evidence>
<dbReference type="Proteomes" id="UP000007039">
    <property type="component" value="Chromosome"/>
</dbReference>
<feature type="transmembrane region" description="Helical" evidence="1">
    <location>
        <begin position="135"/>
        <end position="157"/>
    </location>
</feature>
<keyword evidence="1" id="KW-0812">Transmembrane</keyword>
<evidence type="ECO:0000313" key="2">
    <source>
        <dbReference type="EMBL" id="ADR18338.1"/>
    </source>
</evidence>
<organism evidence="2 3">
    <name type="scientific">Calditerrivibrio nitroreducens (strain DSM 19672 / NBRC 101217 / Yu37-1)</name>
    <dbReference type="NCBI Taxonomy" id="768670"/>
    <lineage>
        <taxon>Bacteria</taxon>
        <taxon>Pseudomonadati</taxon>
        <taxon>Deferribacterota</taxon>
        <taxon>Deferribacteres</taxon>
        <taxon>Deferribacterales</taxon>
        <taxon>Calditerrivibrionaceae</taxon>
    </lineage>
</organism>
<dbReference type="STRING" id="768670.Calni_0425"/>
<evidence type="ECO:0000313" key="3">
    <source>
        <dbReference type="Proteomes" id="UP000007039"/>
    </source>
</evidence>
<keyword evidence="3" id="KW-1185">Reference proteome</keyword>
<feature type="transmembrane region" description="Helical" evidence="1">
    <location>
        <begin position="12"/>
        <end position="34"/>
    </location>
</feature>
<feature type="transmembrane region" description="Helical" evidence="1">
    <location>
        <begin position="40"/>
        <end position="57"/>
    </location>
</feature>
<protein>
    <submittedName>
        <fullName evidence="2">Uncharacterized protein</fullName>
    </submittedName>
</protein>
<sequence length="187" mass="21677" precursor="true">MHREDFLYLVDKPLLTVSLLFSSIPIWFVIFFAIYRGIDLISTLIFLFILFLCRIHIFTESQNLNPFSVAFNTFVKNVISISLQITLSFFIIILSIVMMIGEKNAAIVITLITIAIIAVMIFIGNGRILYKRWRVYTIGEGRGLISSIIYNLIWLIILLNEDIIIFALGMIISVYWNIYLYFKRSST</sequence>
<dbReference type="KEGG" id="cni:Calni_0425"/>
<gene>
    <name evidence="2" type="ordered locus">Calni_0425</name>
</gene>
<feature type="transmembrane region" description="Helical" evidence="1">
    <location>
        <begin position="163"/>
        <end position="182"/>
    </location>
</feature>
<name>E4TET2_CALNY</name>
<reference key="1">
    <citation type="submission" date="2010-11" db="EMBL/GenBank/DDBJ databases">
        <title>The complete genome of chromosome of Calditerrivibrio nitroreducens DSM 19672.</title>
        <authorList>
            <consortium name="US DOE Joint Genome Institute (JGI-PGF)"/>
            <person name="Lucas S."/>
            <person name="Copeland A."/>
            <person name="Lapidus A."/>
            <person name="Bruce D."/>
            <person name="Goodwin L."/>
            <person name="Pitluck S."/>
            <person name="Kyrpides N."/>
            <person name="Mavromatis K."/>
            <person name="Ivanova N."/>
            <person name="Mikhailova N."/>
            <person name="Zeytun A."/>
            <person name="Brettin T."/>
            <person name="Detter J.C."/>
            <person name="Tapia R."/>
            <person name="Han C."/>
            <person name="Land M."/>
            <person name="Hauser L."/>
            <person name="Markowitz V."/>
            <person name="Cheng J.-F."/>
            <person name="Hugenholtz P."/>
            <person name="Woyke T."/>
            <person name="Wu D."/>
            <person name="Spring S."/>
            <person name="Schroeder M."/>
            <person name="Brambilla E."/>
            <person name="Klenk H.-P."/>
            <person name="Eisen J.A."/>
        </authorList>
    </citation>
    <scope>NUCLEOTIDE SEQUENCE [LARGE SCALE GENOMIC DNA]</scope>
    <source>
        <strain>DSM 19672</strain>
    </source>
</reference>
<accession>E4TET2</accession>
<dbReference type="RefSeq" id="WP_013450554.1">
    <property type="nucleotide sequence ID" value="NC_014758.1"/>
</dbReference>
<keyword evidence="1" id="KW-0472">Membrane</keyword>